<feature type="region of interest" description="Disordered" evidence="6">
    <location>
        <begin position="186"/>
        <end position="206"/>
    </location>
</feature>
<dbReference type="CDD" id="cd21739">
    <property type="entry name" value="NES2-NLS_ChREBP-like"/>
    <property type="match status" value="1"/>
</dbReference>
<name>A0A9X0CF70_9CNID</name>
<protein>
    <submittedName>
        <fullName evidence="7">Carbohydrate response element binding</fullName>
    </submittedName>
</protein>
<comment type="caution">
    <text evidence="7">The sequence shown here is derived from an EMBL/GenBank/DDBJ whole genome shotgun (WGS) entry which is preliminary data.</text>
</comment>
<feature type="region of interest" description="Disordered" evidence="6">
    <location>
        <begin position="402"/>
        <end position="427"/>
    </location>
</feature>
<feature type="compositionally biased region" description="Basic and acidic residues" evidence="6">
    <location>
        <begin position="26"/>
        <end position="35"/>
    </location>
</feature>
<evidence type="ECO:0000256" key="3">
    <source>
        <dbReference type="ARBA" id="ARBA00023125"/>
    </source>
</evidence>
<dbReference type="PANTHER" id="PTHR15741">
    <property type="entry name" value="BASIC HELIX-LOOP-HELIX ZIP TRANSCRIPTION FACTOR"/>
    <property type="match status" value="1"/>
</dbReference>
<evidence type="ECO:0000256" key="2">
    <source>
        <dbReference type="ARBA" id="ARBA00023015"/>
    </source>
</evidence>
<dbReference type="OrthoDB" id="6022628at2759"/>
<keyword evidence="2" id="KW-0805">Transcription regulation</keyword>
<keyword evidence="4" id="KW-0804">Transcription</keyword>
<feature type="region of interest" description="Disordered" evidence="6">
    <location>
        <begin position="547"/>
        <end position="621"/>
    </location>
</feature>
<dbReference type="InterPro" id="IPR052207">
    <property type="entry name" value="Max-like/E-box_TFs"/>
</dbReference>
<proteinExistence type="predicted"/>
<keyword evidence="5" id="KW-0539">Nucleus</keyword>
<evidence type="ECO:0000256" key="6">
    <source>
        <dbReference type="SAM" id="MobiDB-lite"/>
    </source>
</evidence>
<dbReference type="GO" id="GO:0000981">
    <property type="term" value="F:DNA-binding transcription factor activity, RNA polymerase II-specific"/>
    <property type="evidence" value="ECO:0007669"/>
    <property type="project" value="TreeGrafter"/>
</dbReference>
<evidence type="ECO:0000256" key="5">
    <source>
        <dbReference type="ARBA" id="ARBA00023242"/>
    </source>
</evidence>
<feature type="region of interest" description="Disordered" evidence="6">
    <location>
        <begin position="1"/>
        <end position="38"/>
    </location>
</feature>
<dbReference type="Proteomes" id="UP001163046">
    <property type="component" value="Unassembled WGS sequence"/>
</dbReference>
<comment type="subcellular location">
    <subcellularLocation>
        <location evidence="1">Nucleus</location>
    </subcellularLocation>
</comment>
<gene>
    <name evidence="7" type="primary">mml-1</name>
    <name evidence="7" type="ORF">OS493_015926</name>
</gene>
<evidence type="ECO:0000256" key="1">
    <source>
        <dbReference type="ARBA" id="ARBA00004123"/>
    </source>
</evidence>
<dbReference type="GO" id="GO:0005634">
    <property type="term" value="C:nucleus"/>
    <property type="evidence" value="ECO:0007669"/>
    <property type="project" value="UniProtKB-SubCell"/>
</dbReference>
<evidence type="ECO:0000313" key="7">
    <source>
        <dbReference type="EMBL" id="KAJ7333834.1"/>
    </source>
</evidence>
<feature type="compositionally biased region" description="Polar residues" evidence="6">
    <location>
        <begin position="547"/>
        <end position="559"/>
    </location>
</feature>
<keyword evidence="3" id="KW-0238">DNA-binding</keyword>
<dbReference type="EMBL" id="MU827785">
    <property type="protein sequence ID" value="KAJ7333834.1"/>
    <property type="molecule type" value="Genomic_DNA"/>
</dbReference>
<reference evidence="7" key="1">
    <citation type="submission" date="2023-01" db="EMBL/GenBank/DDBJ databases">
        <title>Genome assembly of the deep-sea coral Lophelia pertusa.</title>
        <authorList>
            <person name="Herrera S."/>
            <person name="Cordes E."/>
        </authorList>
    </citation>
    <scope>NUCLEOTIDE SEQUENCE</scope>
    <source>
        <strain evidence="7">USNM1676648</strain>
        <tissue evidence="7">Polyp</tissue>
    </source>
</reference>
<evidence type="ECO:0000313" key="8">
    <source>
        <dbReference type="Proteomes" id="UP001163046"/>
    </source>
</evidence>
<sequence>MNMDRRFASASQLGPNNHPDAAGNRDTSHEDEAHRQATSITLDENLSRLFECMRLEYGTGGFLISPKWKNFRSQKLQFAEKTRLNNAIWRCWHIQYSKGKRPLFCQFAPPLSEEKTPLNNPFAVILEGRYWRRKFDAVSREYKKLRIYYKKWSKTPNASPLQHLSLQAQQIDQEIAYQLAEKERRRKRTLSSDSGDDVIPISPPVPDSGTPVNFDQMLNIMDTAFNHDIALSSLPDTLFTSRSTNFGGVVMQQELLQQQALSKRSTDAPDVFQVPTLDSLQPNLDEFMEHFESFTGDYQCQVVAATPNNSTLFVNQGVPFQPTVSGHDEVMDHSGAYDAVAQQMFSTTTVENAQISQQGTCMPPDGQVLMEISTVNPAVEYSFDYGNVLPGESFAAQLNQPMPAQSSGLHSANKQQHAPSPGHSTVLTSPVEQRQLPSYSTPQQHIQSPLEEIQAQQLQSRGNNVLPTNQFVGNVDPFNTSRQIDTSSQLRKGRLPRNVSDSQLYTMDLSQLGTSFQTNLFPSMESNLPPQLEAPNLVAHLQSIQPRTTRLATTPSAASQAKRARLPRNMSDSRLSSLASLSRSPTSPPSLPTLQSSDASSQHSQGLTQQPGRRKTREISTDHVRFISIEFRTTATTDAPNAGSDEYATIAA</sequence>
<dbReference type="PANTHER" id="PTHR15741:SF37">
    <property type="entry name" value="LD38259P"/>
    <property type="match status" value="1"/>
</dbReference>
<dbReference type="AlphaFoldDB" id="A0A9X0CF70"/>
<feature type="compositionally biased region" description="Polar residues" evidence="6">
    <location>
        <begin position="599"/>
        <end position="611"/>
    </location>
</feature>
<feature type="compositionally biased region" description="Low complexity" evidence="6">
    <location>
        <begin position="572"/>
        <end position="585"/>
    </location>
</feature>
<accession>A0A9X0CF70</accession>
<evidence type="ECO:0000256" key="4">
    <source>
        <dbReference type="ARBA" id="ARBA00023163"/>
    </source>
</evidence>
<dbReference type="GO" id="GO:0000978">
    <property type="term" value="F:RNA polymerase II cis-regulatory region sequence-specific DNA binding"/>
    <property type="evidence" value="ECO:0007669"/>
    <property type="project" value="TreeGrafter"/>
</dbReference>
<organism evidence="7 8">
    <name type="scientific">Desmophyllum pertusum</name>
    <dbReference type="NCBI Taxonomy" id="174260"/>
    <lineage>
        <taxon>Eukaryota</taxon>
        <taxon>Metazoa</taxon>
        <taxon>Cnidaria</taxon>
        <taxon>Anthozoa</taxon>
        <taxon>Hexacorallia</taxon>
        <taxon>Scleractinia</taxon>
        <taxon>Caryophylliina</taxon>
        <taxon>Caryophylliidae</taxon>
        <taxon>Desmophyllum</taxon>
    </lineage>
</organism>
<keyword evidence="8" id="KW-1185">Reference proteome</keyword>